<proteinExistence type="predicted"/>
<dbReference type="Proteomes" id="UP000183700">
    <property type="component" value="Unassembled WGS sequence"/>
</dbReference>
<protein>
    <submittedName>
        <fullName evidence="1">Uncharacterized protein</fullName>
    </submittedName>
</protein>
<dbReference type="EMBL" id="JXKM01000003">
    <property type="protein sequence ID" value="OJG36370.1"/>
    <property type="molecule type" value="Genomic_DNA"/>
</dbReference>
<comment type="caution">
    <text evidence="1">The sequence shown here is derived from an EMBL/GenBank/DDBJ whole genome shotgun (WGS) entry which is preliminary data.</text>
</comment>
<dbReference type="AlphaFoldDB" id="A0A1L8SWB5"/>
<evidence type="ECO:0000313" key="2">
    <source>
        <dbReference type="Proteomes" id="UP000183700"/>
    </source>
</evidence>
<keyword evidence="2" id="KW-1185">Reference proteome</keyword>
<name>A0A1L8SWB5_9ENTE</name>
<reference evidence="1 2" key="1">
    <citation type="submission" date="2014-12" db="EMBL/GenBank/DDBJ databases">
        <title>Draft genome sequences of 29 type strains of Enterococci.</title>
        <authorList>
            <person name="Zhong Z."/>
            <person name="Sun Z."/>
            <person name="Liu W."/>
            <person name="Zhang W."/>
            <person name="Zhang H."/>
        </authorList>
    </citation>
    <scope>NUCLEOTIDE SEQUENCE [LARGE SCALE GENOMIC DNA]</scope>
    <source>
        <strain evidence="1 2">DSM 22802</strain>
    </source>
</reference>
<evidence type="ECO:0000313" key="1">
    <source>
        <dbReference type="EMBL" id="OJG36370.1"/>
    </source>
</evidence>
<accession>A0A1L8SWB5</accession>
<dbReference type="STRING" id="319970.RV00_GL001729"/>
<sequence length="55" mass="6232">MNLIEKPGVYKEMLFLMRVNFFEVGGLYTKFSKGKGGIKGSYFKQTKIIGGIDHD</sequence>
<gene>
    <name evidence="1" type="ORF">RV00_GL001729</name>
</gene>
<organism evidence="1 2">
    <name type="scientific">Enterococcus devriesei</name>
    <dbReference type="NCBI Taxonomy" id="319970"/>
    <lineage>
        <taxon>Bacteria</taxon>
        <taxon>Bacillati</taxon>
        <taxon>Bacillota</taxon>
        <taxon>Bacilli</taxon>
        <taxon>Lactobacillales</taxon>
        <taxon>Enterococcaceae</taxon>
        <taxon>Enterococcus</taxon>
    </lineage>
</organism>